<keyword evidence="5 7" id="KW-0862">Zinc</keyword>
<dbReference type="InterPro" id="IPR002328">
    <property type="entry name" value="ADH_Zn_CS"/>
</dbReference>
<sequence length="373" mass="38716">MTTAREVRLLPLPSRTGLFQMSFSTMRAVQRSDGASPGRFVLRAVAVPEPSANEVRVRVAACGICRTELHLRDGLLDLGARDFTVGHEIAGTIDAVGDGVPAARIGERVAVYYYEGCGTCRWCRTGDEQLCLRPCRQPGFSSDGGYAEHLVVRARNCVPLPDGLGFAEAAPLGCAGTTAVHAARLATLEAGEWVVVNALGGVGLALIAYAAHLGARVIAVARGEGRAALCRELGAAHVLEGRNATDPVVSVMALTGGEGAAVVFELPGTAGSMAASVAMLARRGRMVLIGYTADSLPVHPVSLIVKEASLIGSVGATLEDLRVAVSLAGRGVLRIPVDRCLPLERFAEGLALIQAGGLAGRIVLRPDDTGEVA</sequence>
<dbReference type="InterPro" id="IPR013149">
    <property type="entry name" value="ADH-like_C"/>
</dbReference>
<comment type="similarity">
    <text evidence="2 7">Belongs to the zinc-containing alcohol dehydrogenase family.</text>
</comment>
<dbReference type="RefSeq" id="WP_422921107.1">
    <property type="nucleotide sequence ID" value="NZ_JAMZEJ010000011.1"/>
</dbReference>
<comment type="caution">
    <text evidence="9">The sequence shown here is derived from an EMBL/GenBank/DDBJ whole genome shotgun (WGS) entry which is preliminary data.</text>
</comment>
<evidence type="ECO:0000256" key="4">
    <source>
        <dbReference type="ARBA" id="ARBA00022723"/>
    </source>
</evidence>
<evidence type="ECO:0000256" key="5">
    <source>
        <dbReference type="ARBA" id="ARBA00022833"/>
    </source>
</evidence>
<dbReference type="InterPro" id="IPR011032">
    <property type="entry name" value="GroES-like_sf"/>
</dbReference>
<dbReference type="SUPFAM" id="SSF50129">
    <property type="entry name" value="GroES-like"/>
    <property type="match status" value="1"/>
</dbReference>
<proteinExistence type="inferred from homology"/>
<dbReference type="Gene3D" id="3.90.180.10">
    <property type="entry name" value="Medium-chain alcohol dehydrogenases, catalytic domain"/>
    <property type="match status" value="1"/>
</dbReference>
<dbReference type="InterPro" id="IPR036291">
    <property type="entry name" value="NAD(P)-bd_dom_sf"/>
</dbReference>
<dbReference type="InterPro" id="IPR013154">
    <property type="entry name" value="ADH-like_N"/>
</dbReference>
<keyword evidence="6" id="KW-0560">Oxidoreductase</keyword>
<gene>
    <name evidence="9" type="ORF">NFI88_16070</name>
</gene>
<evidence type="ECO:0000313" key="10">
    <source>
        <dbReference type="Proteomes" id="UP001524547"/>
    </source>
</evidence>
<dbReference type="PANTHER" id="PTHR42940:SF8">
    <property type="entry name" value="VACUOLAR PROTEIN SORTING-ASSOCIATED PROTEIN 11"/>
    <property type="match status" value="1"/>
</dbReference>
<evidence type="ECO:0000256" key="1">
    <source>
        <dbReference type="ARBA" id="ARBA00001947"/>
    </source>
</evidence>
<dbReference type="Proteomes" id="UP001524547">
    <property type="component" value="Unassembled WGS sequence"/>
</dbReference>
<dbReference type="SMART" id="SM00829">
    <property type="entry name" value="PKS_ER"/>
    <property type="match status" value="1"/>
</dbReference>
<dbReference type="PANTHER" id="PTHR42940">
    <property type="entry name" value="ALCOHOL DEHYDROGENASE 1-RELATED"/>
    <property type="match status" value="1"/>
</dbReference>
<evidence type="ECO:0000256" key="2">
    <source>
        <dbReference type="ARBA" id="ARBA00008072"/>
    </source>
</evidence>
<dbReference type="PROSITE" id="PS00059">
    <property type="entry name" value="ADH_ZINC"/>
    <property type="match status" value="1"/>
</dbReference>
<dbReference type="EC" id="1.1.1.1" evidence="3"/>
<comment type="cofactor">
    <cofactor evidence="1 7">
        <name>Zn(2+)</name>
        <dbReference type="ChEBI" id="CHEBI:29105"/>
    </cofactor>
</comment>
<reference evidence="9 10" key="1">
    <citation type="submission" date="2022-06" db="EMBL/GenBank/DDBJ databases">
        <title>Rhizosaccharibacter gen. nov. sp. nov. KSS12, endophytic bacteria isolated from sugarcane.</title>
        <authorList>
            <person name="Pitiwittayakul N."/>
        </authorList>
    </citation>
    <scope>NUCLEOTIDE SEQUENCE [LARGE SCALE GENOMIC DNA]</scope>
    <source>
        <strain evidence="9 10">KSS12</strain>
    </source>
</reference>
<dbReference type="EMBL" id="JAMZEJ010000011">
    <property type="protein sequence ID" value="MCQ8242350.1"/>
    <property type="molecule type" value="Genomic_DNA"/>
</dbReference>
<organism evidence="9 10">
    <name type="scientific">Rhizosaccharibacter radicis</name>
    <dbReference type="NCBI Taxonomy" id="2782605"/>
    <lineage>
        <taxon>Bacteria</taxon>
        <taxon>Pseudomonadati</taxon>
        <taxon>Pseudomonadota</taxon>
        <taxon>Alphaproteobacteria</taxon>
        <taxon>Acetobacterales</taxon>
        <taxon>Acetobacteraceae</taxon>
        <taxon>Rhizosaccharibacter</taxon>
    </lineage>
</organism>
<evidence type="ECO:0000259" key="8">
    <source>
        <dbReference type="SMART" id="SM00829"/>
    </source>
</evidence>
<protein>
    <recommendedName>
        <fullName evidence="3">alcohol dehydrogenase</fullName>
        <ecNumber evidence="3">1.1.1.1</ecNumber>
    </recommendedName>
</protein>
<dbReference type="Pfam" id="PF00107">
    <property type="entry name" value="ADH_zinc_N"/>
    <property type="match status" value="1"/>
</dbReference>
<evidence type="ECO:0000256" key="6">
    <source>
        <dbReference type="ARBA" id="ARBA00023002"/>
    </source>
</evidence>
<name>A0ABT1W178_9PROT</name>
<evidence type="ECO:0000256" key="7">
    <source>
        <dbReference type="RuleBase" id="RU361277"/>
    </source>
</evidence>
<feature type="domain" description="Enoyl reductase (ER)" evidence="8">
    <location>
        <begin position="35"/>
        <end position="364"/>
    </location>
</feature>
<dbReference type="Pfam" id="PF08240">
    <property type="entry name" value="ADH_N"/>
    <property type="match status" value="1"/>
</dbReference>
<keyword evidence="4 7" id="KW-0479">Metal-binding</keyword>
<evidence type="ECO:0000313" key="9">
    <source>
        <dbReference type="EMBL" id="MCQ8242350.1"/>
    </source>
</evidence>
<evidence type="ECO:0000256" key="3">
    <source>
        <dbReference type="ARBA" id="ARBA00013190"/>
    </source>
</evidence>
<dbReference type="SUPFAM" id="SSF51735">
    <property type="entry name" value="NAD(P)-binding Rossmann-fold domains"/>
    <property type="match status" value="1"/>
</dbReference>
<accession>A0ABT1W178</accession>
<dbReference type="InterPro" id="IPR020843">
    <property type="entry name" value="ER"/>
</dbReference>
<keyword evidence="10" id="KW-1185">Reference proteome</keyword>